<dbReference type="Gene3D" id="3.30.420.40">
    <property type="match status" value="2"/>
</dbReference>
<dbReference type="Pfam" id="PF11104">
    <property type="entry name" value="PilM_2"/>
    <property type="match status" value="1"/>
</dbReference>
<comment type="caution">
    <text evidence="1">The sequence shown here is derived from an EMBL/GenBank/DDBJ whole genome shotgun (WGS) entry which is preliminary data.</text>
</comment>
<dbReference type="CDD" id="cd24049">
    <property type="entry name" value="ASKHA_NBD_PilM"/>
    <property type="match status" value="1"/>
</dbReference>
<reference evidence="1 2" key="1">
    <citation type="journal article" date="2016" name="Nat. Commun.">
        <title>Thousands of microbial genomes shed light on interconnected biogeochemical processes in an aquifer system.</title>
        <authorList>
            <person name="Anantharaman K."/>
            <person name="Brown C.T."/>
            <person name="Hug L.A."/>
            <person name="Sharon I."/>
            <person name="Castelle C.J."/>
            <person name="Probst A.J."/>
            <person name="Thomas B.C."/>
            <person name="Singh A."/>
            <person name="Wilkins M.J."/>
            <person name="Karaoz U."/>
            <person name="Brodie E.L."/>
            <person name="Williams K.H."/>
            <person name="Hubbard S.S."/>
            <person name="Banfield J.F."/>
        </authorList>
    </citation>
    <scope>NUCLEOTIDE SEQUENCE [LARGE SCALE GENOMIC DNA]</scope>
</reference>
<dbReference type="STRING" id="1798482.A2763_02835"/>
<dbReference type="EMBL" id="MFKV01000005">
    <property type="protein sequence ID" value="OGG50945.1"/>
    <property type="molecule type" value="Genomic_DNA"/>
</dbReference>
<dbReference type="SUPFAM" id="SSF53067">
    <property type="entry name" value="Actin-like ATPase domain"/>
    <property type="match status" value="1"/>
</dbReference>
<dbReference type="InterPro" id="IPR043129">
    <property type="entry name" value="ATPase_NBD"/>
</dbReference>
<dbReference type="InterPro" id="IPR005883">
    <property type="entry name" value="PilM"/>
</dbReference>
<evidence type="ECO:0000313" key="1">
    <source>
        <dbReference type="EMBL" id="OGG50945.1"/>
    </source>
</evidence>
<gene>
    <name evidence="1" type="ORF">A2763_02835</name>
</gene>
<sequence>MQLKGGLQSFSRTLARWFPTPQLVYPRAAGIDISDASIKWLVLAPYKSRYRLASYGEQPLPEGAVKSGIIQDAQALTRALIETKKHLGGIDCAHAALPEEAAYVFEMHVPEGTAHDQAASMIEFGFEGRVPIAPGGAVFDFDIIQKHDDGVGEDIGVAVFARELAESYVSAFSAAGINLLSLEIEARSIARAVSSGERDEPITLLVDFGRARTGFAVLKKGIPIFTSTVEVGGDMITRTIIEKLSLSPEDTQKFKNDQGLLADAGPKSPEVEAIIGTASALADEVARHYHYWDTRRNEHGERMTPVGRVILVGGSANLKGLPDYIAGRVQAPTAVADIWQHICNFDEYIPPIDRRGALQYATAAGLALRSS</sequence>
<evidence type="ECO:0008006" key="3">
    <source>
        <dbReference type="Google" id="ProtNLM"/>
    </source>
</evidence>
<dbReference type="InterPro" id="IPR050696">
    <property type="entry name" value="FtsA/MreB"/>
</dbReference>
<dbReference type="Proteomes" id="UP000178370">
    <property type="component" value="Unassembled WGS sequence"/>
</dbReference>
<dbReference type="AlphaFoldDB" id="A0A1F6CP64"/>
<proteinExistence type="predicted"/>
<evidence type="ECO:0000313" key="2">
    <source>
        <dbReference type="Proteomes" id="UP000178370"/>
    </source>
</evidence>
<organism evidence="1 2">
    <name type="scientific">Candidatus Kaiserbacteria bacterium RIFCSPHIGHO2_01_FULL_54_36</name>
    <dbReference type="NCBI Taxonomy" id="1798482"/>
    <lineage>
        <taxon>Bacteria</taxon>
        <taxon>Candidatus Kaiseribacteriota</taxon>
    </lineage>
</organism>
<dbReference type="Gene3D" id="3.30.1490.300">
    <property type="match status" value="1"/>
</dbReference>
<name>A0A1F6CP64_9BACT</name>
<dbReference type="PANTHER" id="PTHR32432">
    <property type="entry name" value="CELL DIVISION PROTEIN FTSA-RELATED"/>
    <property type="match status" value="1"/>
</dbReference>
<accession>A0A1F6CP64</accession>
<protein>
    <recommendedName>
        <fullName evidence="3">SHS2 domain-containing protein</fullName>
    </recommendedName>
</protein>
<dbReference type="PANTHER" id="PTHR32432:SF3">
    <property type="entry name" value="ETHANOLAMINE UTILIZATION PROTEIN EUTJ"/>
    <property type="match status" value="1"/>
</dbReference>